<accession>A0ABQ8JJJ5</accession>
<evidence type="ECO:0000256" key="2">
    <source>
        <dbReference type="SAM" id="MobiDB-lite"/>
    </source>
</evidence>
<reference evidence="4 5" key="1">
    <citation type="journal article" date="2018" name="J. Allergy Clin. Immunol.">
        <title>High-quality assembly of Dermatophagoides pteronyssinus genome and transcriptome reveals a wide range of novel allergens.</title>
        <authorList>
            <person name="Liu X.Y."/>
            <person name="Yang K.Y."/>
            <person name="Wang M.Q."/>
            <person name="Kwok J.S."/>
            <person name="Zeng X."/>
            <person name="Yang Z."/>
            <person name="Xiao X.J."/>
            <person name="Lau C.P."/>
            <person name="Li Y."/>
            <person name="Huang Z.M."/>
            <person name="Ba J.G."/>
            <person name="Yim A.K."/>
            <person name="Ouyang C.Y."/>
            <person name="Ngai S.M."/>
            <person name="Chan T.F."/>
            <person name="Leung E.L."/>
            <person name="Liu L."/>
            <person name="Liu Z.G."/>
            <person name="Tsui S.K."/>
        </authorList>
    </citation>
    <scope>NUCLEOTIDE SEQUENCE [LARGE SCALE GENOMIC DNA]</scope>
    <source>
        <strain evidence="4">Derp</strain>
    </source>
</reference>
<feature type="domain" description="C2H2-type" evidence="3">
    <location>
        <begin position="214"/>
        <end position="237"/>
    </location>
</feature>
<reference evidence="4 5" key="2">
    <citation type="journal article" date="2022" name="Mol. Biol. Evol.">
        <title>Comparative Genomics Reveals Insights into the Divergent Evolution of Astigmatic Mites and Household Pest Adaptations.</title>
        <authorList>
            <person name="Xiong Q."/>
            <person name="Wan A.T."/>
            <person name="Liu X."/>
            <person name="Fung C.S."/>
            <person name="Xiao X."/>
            <person name="Malainual N."/>
            <person name="Hou J."/>
            <person name="Wang L."/>
            <person name="Wang M."/>
            <person name="Yang K.Y."/>
            <person name="Cui Y."/>
            <person name="Leung E.L."/>
            <person name="Nong W."/>
            <person name="Shin S.K."/>
            <person name="Au S.W."/>
            <person name="Jeong K.Y."/>
            <person name="Chew F.T."/>
            <person name="Hui J.H."/>
            <person name="Leung T.F."/>
            <person name="Tungtrongchitr A."/>
            <person name="Zhong N."/>
            <person name="Liu Z."/>
            <person name="Tsui S.K."/>
        </authorList>
    </citation>
    <scope>NUCLEOTIDE SEQUENCE [LARGE SCALE GENOMIC DNA]</scope>
    <source>
        <strain evidence="4">Derp</strain>
    </source>
</reference>
<dbReference type="EMBL" id="NJHN03000036">
    <property type="protein sequence ID" value="KAH9422575.1"/>
    <property type="molecule type" value="Genomic_DNA"/>
</dbReference>
<dbReference type="PROSITE" id="PS00028">
    <property type="entry name" value="ZINC_FINGER_C2H2_1"/>
    <property type="match status" value="1"/>
</dbReference>
<feature type="compositionally biased region" description="Polar residues" evidence="2">
    <location>
        <begin position="185"/>
        <end position="194"/>
    </location>
</feature>
<dbReference type="InterPro" id="IPR013087">
    <property type="entry name" value="Znf_C2H2_type"/>
</dbReference>
<keyword evidence="5" id="KW-1185">Reference proteome</keyword>
<evidence type="ECO:0000256" key="1">
    <source>
        <dbReference type="PROSITE-ProRule" id="PRU00042"/>
    </source>
</evidence>
<organism evidence="4 5">
    <name type="scientific">Dermatophagoides pteronyssinus</name>
    <name type="common">European house dust mite</name>
    <dbReference type="NCBI Taxonomy" id="6956"/>
    <lineage>
        <taxon>Eukaryota</taxon>
        <taxon>Metazoa</taxon>
        <taxon>Ecdysozoa</taxon>
        <taxon>Arthropoda</taxon>
        <taxon>Chelicerata</taxon>
        <taxon>Arachnida</taxon>
        <taxon>Acari</taxon>
        <taxon>Acariformes</taxon>
        <taxon>Sarcoptiformes</taxon>
        <taxon>Astigmata</taxon>
        <taxon>Psoroptidia</taxon>
        <taxon>Analgoidea</taxon>
        <taxon>Pyroglyphidae</taxon>
        <taxon>Dermatophagoidinae</taxon>
        <taxon>Dermatophagoides</taxon>
    </lineage>
</organism>
<gene>
    <name evidence="4" type="ORF">DERP_003252</name>
</gene>
<protein>
    <recommendedName>
        <fullName evidence="3">C2H2-type domain-containing protein</fullName>
    </recommendedName>
</protein>
<keyword evidence="1" id="KW-0479">Metal-binding</keyword>
<feature type="region of interest" description="Disordered" evidence="2">
    <location>
        <begin position="170"/>
        <end position="237"/>
    </location>
</feature>
<keyword evidence="1" id="KW-0862">Zinc</keyword>
<keyword evidence="1" id="KW-0863">Zinc-finger</keyword>
<comment type="caution">
    <text evidence="4">The sequence shown here is derived from an EMBL/GenBank/DDBJ whole genome shotgun (WGS) entry which is preliminary data.</text>
</comment>
<evidence type="ECO:0000313" key="5">
    <source>
        <dbReference type="Proteomes" id="UP000887458"/>
    </source>
</evidence>
<evidence type="ECO:0000259" key="3">
    <source>
        <dbReference type="PROSITE" id="PS50157"/>
    </source>
</evidence>
<sequence length="237" mass="27829">MENIIINLFGQLLQLNQQRINNWNKIQQLQGSWNTFKLSLLDPAFKDSQSFSNEFQSKIDELYVLEFNDDQMDSLAIIGDMIDKLNPEIDDFDEKIRITIQNCQTNRLVRKKIIDLLRKKFNDSNSTTVDNNNNVINETLMNIDDHEPQTTSNGSTQIEPLTTTIEIAESNSISDNGDQLPLITNHRSNSQNRLNRNDRRKKINQQFYQGKRQYRCPDCSRSFRSNQKRRDHQSKHH</sequence>
<feature type="compositionally biased region" description="Basic residues" evidence="2">
    <location>
        <begin position="226"/>
        <end position="237"/>
    </location>
</feature>
<proteinExistence type="predicted"/>
<name>A0ABQ8JJJ5_DERPT</name>
<evidence type="ECO:0000313" key="4">
    <source>
        <dbReference type="EMBL" id="KAH9422575.1"/>
    </source>
</evidence>
<dbReference type="Proteomes" id="UP000887458">
    <property type="component" value="Unassembled WGS sequence"/>
</dbReference>
<dbReference type="PROSITE" id="PS50157">
    <property type="entry name" value="ZINC_FINGER_C2H2_2"/>
    <property type="match status" value="1"/>
</dbReference>